<protein>
    <submittedName>
        <fullName evidence="2">Uncharacterized protein</fullName>
    </submittedName>
</protein>
<evidence type="ECO:0000256" key="1">
    <source>
        <dbReference type="SAM" id="MobiDB-lite"/>
    </source>
</evidence>
<dbReference type="InterPro" id="IPR024368">
    <property type="entry name" value="Ecl1/2/3"/>
</dbReference>
<dbReference type="EMBL" id="LK023317">
    <property type="protein sequence ID" value="CDS05776.1"/>
    <property type="molecule type" value="Genomic_DNA"/>
</dbReference>
<dbReference type="AlphaFoldDB" id="A0A077WDM5"/>
<feature type="compositionally biased region" description="Low complexity" evidence="1">
    <location>
        <begin position="101"/>
        <end position="117"/>
    </location>
</feature>
<name>A0A077WDM5_9FUNG</name>
<proteinExistence type="predicted"/>
<reference evidence="2" key="1">
    <citation type="journal article" date="2014" name="Genome Announc.">
        <title>De novo whole-genome sequence and genome annotation of Lichtheimia ramosa.</title>
        <authorList>
            <person name="Linde J."/>
            <person name="Schwartze V."/>
            <person name="Binder U."/>
            <person name="Lass-Florl C."/>
            <person name="Voigt K."/>
            <person name="Horn F."/>
        </authorList>
    </citation>
    <scope>NUCLEOTIDE SEQUENCE</scope>
    <source>
        <strain evidence="2">JMRC FSU:6197</strain>
    </source>
</reference>
<organism evidence="2">
    <name type="scientific">Lichtheimia ramosa</name>
    <dbReference type="NCBI Taxonomy" id="688394"/>
    <lineage>
        <taxon>Eukaryota</taxon>
        <taxon>Fungi</taxon>
        <taxon>Fungi incertae sedis</taxon>
        <taxon>Mucoromycota</taxon>
        <taxon>Mucoromycotina</taxon>
        <taxon>Mucoromycetes</taxon>
        <taxon>Mucorales</taxon>
        <taxon>Lichtheimiaceae</taxon>
        <taxon>Lichtheimia</taxon>
    </lineage>
</organism>
<dbReference type="OrthoDB" id="2380640at2759"/>
<feature type="compositionally biased region" description="Polar residues" evidence="1">
    <location>
        <begin position="81"/>
        <end position="96"/>
    </location>
</feature>
<dbReference type="Pfam" id="PF12855">
    <property type="entry name" value="Ecl1"/>
    <property type="match status" value="1"/>
</dbReference>
<evidence type="ECO:0000313" key="2">
    <source>
        <dbReference type="EMBL" id="CDS05776.1"/>
    </source>
</evidence>
<gene>
    <name evidence="2" type="ORF">LRAMOSA08304</name>
</gene>
<feature type="region of interest" description="Disordered" evidence="1">
    <location>
        <begin position="57"/>
        <end position="129"/>
    </location>
</feature>
<feature type="compositionally biased region" description="Polar residues" evidence="1">
    <location>
        <begin position="61"/>
        <end position="73"/>
    </location>
</feature>
<sequence length="129" mass="14108">MADTNWCCYCDKAIPAGYTGSLYCSDECLHRDTIEHRRPSADVNALFDPRQYDHKMKQFLFTAQDNAPSPSSNDQHDTGSDQEGPNATASIWSSNDDALAQSQSISNVSTSSNTSNSDKITLVDGNHNS</sequence>
<accession>A0A077WDM5</accession>